<organism evidence="2 4">
    <name type="scientific">Leptospira perolatii</name>
    <dbReference type="NCBI Taxonomy" id="2023191"/>
    <lineage>
        <taxon>Bacteria</taxon>
        <taxon>Pseudomonadati</taxon>
        <taxon>Spirochaetota</taxon>
        <taxon>Spirochaetia</taxon>
        <taxon>Leptospirales</taxon>
        <taxon>Leptospiraceae</taxon>
        <taxon>Leptospira</taxon>
    </lineage>
</organism>
<evidence type="ECO:0000313" key="4">
    <source>
        <dbReference type="Proteomes" id="UP000231990"/>
    </source>
</evidence>
<reference evidence="3 4" key="1">
    <citation type="submission" date="2017-07" db="EMBL/GenBank/DDBJ databases">
        <title>Leptospira spp. isolated from tropical soils.</title>
        <authorList>
            <person name="Thibeaux R."/>
            <person name="Iraola G."/>
            <person name="Ferres I."/>
            <person name="Bierque E."/>
            <person name="Girault D."/>
            <person name="Soupe-Gilbert M.-E."/>
            <person name="Picardeau M."/>
            <person name="Goarant C."/>
        </authorList>
    </citation>
    <scope>NUCLEOTIDE SEQUENCE [LARGE SCALE GENOMIC DNA]</scope>
    <source>
        <strain evidence="2 4">FH1-B-B1</strain>
        <strain evidence="1 3">FH1-B-C1</strain>
    </source>
</reference>
<evidence type="ECO:0000313" key="2">
    <source>
        <dbReference type="EMBL" id="PJZ74441.1"/>
    </source>
</evidence>
<proteinExistence type="predicted"/>
<evidence type="ECO:0000313" key="3">
    <source>
        <dbReference type="Proteomes" id="UP000231962"/>
    </source>
</evidence>
<dbReference type="EMBL" id="NPDZ01000002">
    <property type="protein sequence ID" value="PJZ74441.1"/>
    <property type="molecule type" value="Genomic_DNA"/>
</dbReference>
<accession>A0A2M9ZR42</accession>
<dbReference type="Proteomes" id="UP000231962">
    <property type="component" value="Unassembled WGS sequence"/>
</dbReference>
<name>A0A2M9ZR42_9LEPT</name>
<gene>
    <name evidence="1" type="ORF">CH360_16420</name>
    <name evidence="2" type="ORF">CH373_05985</name>
</gene>
<sequence length="63" mass="6905">MKSFIGSTLHFLVPFYLAKSERPTGCEGIGLNIDFLQGFWGIPKRSQLLASSLFGFGGILPRS</sequence>
<dbReference type="Proteomes" id="UP000231990">
    <property type="component" value="Unassembled WGS sequence"/>
</dbReference>
<keyword evidence="3" id="KW-1185">Reference proteome</keyword>
<evidence type="ECO:0000313" key="1">
    <source>
        <dbReference type="EMBL" id="PJZ68363.1"/>
    </source>
</evidence>
<comment type="caution">
    <text evidence="2">The sequence shown here is derived from an EMBL/GenBank/DDBJ whole genome shotgun (WGS) entry which is preliminary data.</text>
</comment>
<protein>
    <submittedName>
        <fullName evidence="2">Uncharacterized protein</fullName>
    </submittedName>
</protein>
<dbReference type="EMBL" id="NPDY01000024">
    <property type="protein sequence ID" value="PJZ68363.1"/>
    <property type="molecule type" value="Genomic_DNA"/>
</dbReference>
<dbReference type="AlphaFoldDB" id="A0A2M9ZR42"/>